<protein>
    <submittedName>
        <fullName evidence="1">Uncharacterized protein</fullName>
    </submittedName>
</protein>
<dbReference type="InterPro" id="IPR042224">
    <property type="entry name" value="GTF2IRD2"/>
</dbReference>
<dbReference type="Proteomes" id="UP001159363">
    <property type="component" value="Chromosome 4"/>
</dbReference>
<evidence type="ECO:0000313" key="2">
    <source>
        <dbReference type="Proteomes" id="UP001159363"/>
    </source>
</evidence>
<gene>
    <name evidence="1" type="ORF">PR048_016457</name>
</gene>
<reference evidence="1 2" key="1">
    <citation type="submission" date="2023-02" db="EMBL/GenBank/DDBJ databases">
        <title>LHISI_Scaffold_Assembly.</title>
        <authorList>
            <person name="Stuart O.P."/>
            <person name="Cleave R."/>
            <person name="Magrath M.J.L."/>
            <person name="Mikheyev A.S."/>
        </authorList>
    </citation>
    <scope>NUCLEOTIDE SEQUENCE [LARGE SCALE GENOMIC DNA]</scope>
    <source>
        <strain evidence="1">Daus_M_001</strain>
        <tissue evidence="1">Leg muscle</tissue>
    </source>
</reference>
<evidence type="ECO:0000313" key="1">
    <source>
        <dbReference type="EMBL" id="KAJ8884600.1"/>
    </source>
</evidence>
<proteinExistence type="predicted"/>
<comment type="caution">
    <text evidence="1">The sequence shown here is derived from an EMBL/GenBank/DDBJ whole genome shotgun (WGS) entry which is preliminary data.</text>
</comment>
<accession>A0ABQ9HJZ7</accession>
<dbReference type="EMBL" id="JARBHB010000005">
    <property type="protein sequence ID" value="KAJ8884600.1"/>
    <property type="molecule type" value="Genomic_DNA"/>
</dbReference>
<dbReference type="PANTHER" id="PTHR47831:SF1">
    <property type="entry name" value="GENERAL TRANSCRIPTION FACTOR II-I REPEAT DOMAIN-CONTAINING PROTEIN 2A-RELATED"/>
    <property type="match status" value="1"/>
</dbReference>
<organism evidence="1 2">
    <name type="scientific">Dryococelus australis</name>
    <dbReference type="NCBI Taxonomy" id="614101"/>
    <lineage>
        <taxon>Eukaryota</taxon>
        <taxon>Metazoa</taxon>
        <taxon>Ecdysozoa</taxon>
        <taxon>Arthropoda</taxon>
        <taxon>Hexapoda</taxon>
        <taxon>Insecta</taxon>
        <taxon>Pterygota</taxon>
        <taxon>Neoptera</taxon>
        <taxon>Polyneoptera</taxon>
        <taxon>Phasmatodea</taxon>
        <taxon>Verophasmatodea</taxon>
        <taxon>Anareolatae</taxon>
        <taxon>Phasmatidae</taxon>
        <taxon>Eurycanthinae</taxon>
        <taxon>Dryococelus</taxon>
    </lineage>
</organism>
<keyword evidence="2" id="KW-1185">Reference proteome</keyword>
<dbReference type="PANTHER" id="PTHR47831">
    <property type="entry name" value="GENERAL TRANSCRIPTION FACTOR II-I REPEAT DOMAIN-CONTAINING PROTEIN 2"/>
    <property type="match status" value="1"/>
</dbReference>
<name>A0ABQ9HJZ7_9NEOP</name>
<sequence length="157" mass="18582">MKGEFVDQLCDDSWLQDLVFMVDMAGHLNDLNLKLQGKYQLVISMAIEWWKLNKFSYLPRFQKFPQCSFEYFKTYENDFSLFSVPFSFYFKKADSNVQIELIDIQFETVLKNKFNEVGTLIIFPYEGKQDFSLIKTDNTTFILHPENSRVTKSGGRY</sequence>